<comment type="caution">
    <text evidence="2">The sequence shown here is derived from an EMBL/GenBank/DDBJ whole genome shotgun (WGS) entry which is preliminary data.</text>
</comment>
<proteinExistence type="predicted"/>
<evidence type="ECO:0000259" key="1">
    <source>
        <dbReference type="Pfam" id="PF06985"/>
    </source>
</evidence>
<accession>A0A8S0VVB4</accession>
<protein>
    <recommendedName>
        <fullName evidence="1">Heterokaryon incompatibility domain-containing protein</fullName>
    </recommendedName>
</protein>
<dbReference type="Pfam" id="PF06985">
    <property type="entry name" value="HET"/>
    <property type="match status" value="1"/>
</dbReference>
<dbReference type="EMBL" id="CACVBS010000040">
    <property type="protein sequence ID" value="CAA7263550.1"/>
    <property type="molecule type" value="Genomic_DNA"/>
</dbReference>
<dbReference type="Proteomes" id="UP000467700">
    <property type="component" value="Unassembled WGS sequence"/>
</dbReference>
<name>A0A8S0VVB4_CYCAE</name>
<reference evidence="2 3" key="1">
    <citation type="submission" date="2020-01" db="EMBL/GenBank/DDBJ databases">
        <authorList>
            <person name="Gupta K D."/>
        </authorList>
    </citation>
    <scope>NUCLEOTIDE SEQUENCE [LARGE SCALE GENOMIC DNA]</scope>
</reference>
<evidence type="ECO:0000313" key="2">
    <source>
        <dbReference type="EMBL" id="CAA7263550.1"/>
    </source>
</evidence>
<dbReference type="OrthoDB" id="2964287at2759"/>
<keyword evidence="3" id="KW-1185">Reference proteome</keyword>
<gene>
    <name evidence="2" type="ORF">AAE3_LOCUS5822</name>
</gene>
<dbReference type="InterPro" id="IPR010730">
    <property type="entry name" value="HET"/>
</dbReference>
<dbReference type="PANTHER" id="PTHR33112:SF12">
    <property type="entry name" value="HETEROKARYON INCOMPATIBILITY DOMAIN-CONTAINING PROTEIN"/>
    <property type="match status" value="1"/>
</dbReference>
<sequence>MSAVEKPLAPAIRTTDRERSALCEICRKLNLELRSNRAPAKYSLGTYGRIKASTDCPFCRLVSRTTTRSGSDASDIITEWNERGFTTSLGGVNMVFLDDGTATTARGGARVIKPQISPALIRKWLELCETHHTDTCSPSPVLQTPHNASGLEVLRVIDVQDQCITEATRDTRYIALSYVWGTVIPAARLQRDNAAVLSAQGGLLTVRDRLPRTIVDAINLVASVGERYLWIDSLCLVQDDEGDMLRGIAKMDLVFKGAILTVVAGHGTDANAGLPGLVPGSRKVDQKIEEVLPGVRMTITRGVYDDLSDSRYTSRGWTMQELLLSHRTLILVSSGVHFRCHANCWSEDTIYDNFPTEVIPTQSLHSGSLIDVLPDKLSEPLHDYGNLLFRYTYRDLTKETDRIHATTGILRHIFRQIDGSSAVEGIPSAAFDIGLLSWDPFPKYPTSKTGRRLGFPSWSWAGWCMARVPLGYHRDELTYAANFRDWLRQHTYITWYTINPNSNTTKPIWDNELQHRFGENVYGRKHDPSLTRLPTVPRTIIPEEYMECGYHLLDFWAYTVKCPALKRHENSDFQILGNGGLNCGAIRLDDPAGFPHMEPPFEMILLSTANRFNNLFNDNVVVEKPIYFVMLIQWLDPDMIVAERRGMGFLIQDYLDQISEPGKVWKEIVLA</sequence>
<evidence type="ECO:0000313" key="3">
    <source>
        <dbReference type="Proteomes" id="UP000467700"/>
    </source>
</evidence>
<organism evidence="2 3">
    <name type="scientific">Cyclocybe aegerita</name>
    <name type="common">Black poplar mushroom</name>
    <name type="synonym">Agrocybe aegerita</name>
    <dbReference type="NCBI Taxonomy" id="1973307"/>
    <lineage>
        <taxon>Eukaryota</taxon>
        <taxon>Fungi</taxon>
        <taxon>Dikarya</taxon>
        <taxon>Basidiomycota</taxon>
        <taxon>Agaricomycotina</taxon>
        <taxon>Agaricomycetes</taxon>
        <taxon>Agaricomycetidae</taxon>
        <taxon>Agaricales</taxon>
        <taxon>Agaricineae</taxon>
        <taxon>Bolbitiaceae</taxon>
        <taxon>Cyclocybe</taxon>
    </lineage>
</organism>
<dbReference type="PANTHER" id="PTHR33112">
    <property type="entry name" value="DOMAIN PROTEIN, PUTATIVE-RELATED"/>
    <property type="match status" value="1"/>
</dbReference>
<feature type="domain" description="Heterokaryon incompatibility" evidence="1">
    <location>
        <begin position="173"/>
        <end position="321"/>
    </location>
</feature>
<dbReference type="AlphaFoldDB" id="A0A8S0VVB4"/>